<proteinExistence type="predicted"/>
<feature type="transmembrane region" description="Helical" evidence="1">
    <location>
        <begin position="29"/>
        <end position="49"/>
    </location>
</feature>
<keyword evidence="1" id="KW-0812">Transmembrane</keyword>
<dbReference type="Proteomes" id="UP001295684">
    <property type="component" value="Unassembled WGS sequence"/>
</dbReference>
<keyword evidence="3" id="KW-1185">Reference proteome</keyword>
<keyword evidence="1" id="KW-0472">Membrane</keyword>
<evidence type="ECO:0000313" key="2">
    <source>
        <dbReference type="EMBL" id="CAI2382454.1"/>
    </source>
</evidence>
<organism evidence="2 3">
    <name type="scientific">Euplotes crassus</name>
    <dbReference type="NCBI Taxonomy" id="5936"/>
    <lineage>
        <taxon>Eukaryota</taxon>
        <taxon>Sar</taxon>
        <taxon>Alveolata</taxon>
        <taxon>Ciliophora</taxon>
        <taxon>Intramacronucleata</taxon>
        <taxon>Spirotrichea</taxon>
        <taxon>Hypotrichia</taxon>
        <taxon>Euplotida</taxon>
        <taxon>Euplotidae</taxon>
        <taxon>Moneuplotes</taxon>
    </lineage>
</organism>
<gene>
    <name evidence="2" type="ORF">ECRASSUSDP1_LOCUS23927</name>
</gene>
<feature type="transmembrane region" description="Helical" evidence="1">
    <location>
        <begin position="56"/>
        <end position="77"/>
    </location>
</feature>
<sequence length="130" mass="15435">MSDALEFAFEMLLLCFIEIRDYRCGMYSFWPLCCIIAWSLTFLLASSLCEDTCLHIISPITNVFLMFIGIIAISTRWDCMSQNYKYLGYIVYLFFCLFLFCFHIAVFVQYVKDKRKEPNEQAEMAQRFIE</sequence>
<evidence type="ECO:0000256" key="1">
    <source>
        <dbReference type="SAM" id="Phobius"/>
    </source>
</evidence>
<feature type="transmembrane region" description="Helical" evidence="1">
    <location>
        <begin position="89"/>
        <end position="111"/>
    </location>
</feature>
<evidence type="ECO:0000313" key="3">
    <source>
        <dbReference type="Proteomes" id="UP001295684"/>
    </source>
</evidence>
<keyword evidence="1" id="KW-1133">Transmembrane helix</keyword>
<dbReference type="EMBL" id="CAMPGE010024632">
    <property type="protein sequence ID" value="CAI2382454.1"/>
    <property type="molecule type" value="Genomic_DNA"/>
</dbReference>
<protein>
    <submittedName>
        <fullName evidence="2">Uncharacterized protein</fullName>
    </submittedName>
</protein>
<accession>A0AAD1Y0K8</accession>
<dbReference type="AlphaFoldDB" id="A0AAD1Y0K8"/>
<name>A0AAD1Y0K8_EUPCR</name>
<comment type="caution">
    <text evidence="2">The sequence shown here is derived from an EMBL/GenBank/DDBJ whole genome shotgun (WGS) entry which is preliminary data.</text>
</comment>
<reference evidence="2" key="1">
    <citation type="submission" date="2023-07" db="EMBL/GenBank/DDBJ databases">
        <authorList>
            <consortium name="AG Swart"/>
            <person name="Singh M."/>
            <person name="Singh A."/>
            <person name="Seah K."/>
            <person name="Emmerich C."/>
        </authorList>
    </citation>
    <scope>NUCLEOTIDE SEQUENCE</scope>
    <source>
        <strain evidence="2">DP1</strain>
    </source>
</reference>